<dbReference type="InParanoid" id="A0A0D1XB74"/>
<keyword evidence="2" id="KW-0812">Transmembrane</keyword>
<dbReference type="EMBL" id="KN847577">
    <property type="protein sequence ID" value="KIV99470.1"/>
    <property type="molecule type" value="Genomic_DNA"/>
</dbReference>
<dbReference type="RefSeq" id="XP_016209340.1">
    <property type="nucleotide sequence ID" value="XM_016362865.1"/>
</dbReference>
<evidence type="ECO:0000313" key="4">
    <source>
        <dbReference type="Proteomes" id="UP000053259"/>
    </source>
</evidence>
<feature type="transmembrane region" description="Helical" evidence="2">
    <location>
        <begin position="282"/>
        <end position="305"/>
    </location>
</feature>
<dbReference type="AlphaFoldDB" id="A0A0D1XB74"/>
<feature type="transmembrane region" description="Helical" evidence="2">
    <location>
        <begin position="43"/>
        <end position="61"/>
    </location>
</feature>
<dbReference type="InterPro" id="IPR046368">
    <property type="entry name" value="Tag1"/>
</dbReference>
<dbReference type="GeneID" id="27316864"/>
<evidence type="ECO:0000256" key="1">
    <source>
        <dbReference type="SAM" id="MobiDB-lite"/>
    </source>
</evidence>
<feature type="transmembrane region" description="Helical" evidence="2">
    <location>
        <begin position="68"/>
        <end position="87"/>
    </location>
</feature>
<name>A0A0D1XB74_9PEZI</name>
<dbReference type="PANTHER" id="PTHR35895:SF2">
    <property type="match status" value="1"/>
</dbReference>
<organism evidence="3 4">
    <name type="scientific">Verruconis gallopava</name>
    <dbReference type="NCBI Taxonomy" id="253628"/>
    <lineage>
        <taxon>Eukaryota</taxon>
        <taxon>Fungi</taxon>
        <taxon>Dikarya</taxon>
        <taxon>Ascomycota</taxon>
        <taxon>Pezizomycotina</taxon>
        <taxon>Dothideomycetes</taxon>
        <taxon>Pleosporomycetidae</taxon>
        <taxon>Venturiales</taxon>
        <taxon>Sympoventuriaceae</taxon>
        <taxon>Verruconis</taxon>
    </lineage>
</organism>
<accession>A0A0D1XB74</accession>
<feature type="compositionally biased region" description="Basic and acidic residues" evidence="1">
    <location>
        <begin position="184"/>
        <end position="226"/>
    </location>
</feature>
<keyword evidence="4" id="KW-1185">Reference proteome</keyword>
<evidence type="ECO:0000313" key="3">
    <source>
        <dbReference type="EMBL" id="KIV99470.1"/>
    </source>
</evidence>
<dbReference type="Proteomes" id="UP000053259">
    <property type="component" value="Unassembled WGS sequence"/>
</dbReference>
<protein>
    <submittedName>
        <fullName evidence="3">Uncharacterized protein</fullName>
    </submittedName>
</protein>
<dbReference type="HOGENOM" id="CLU_481420_0_0_1"/>
<dbReference type="InterPro" id="IPR022185">
    <property type="entry name" value="DUF3712"/>
</dbReference>
<reference evidence="3 4" key="1">
    <citation type="submission" date="2015-01" db="EMBL/GenBank/DDBJ databases">
        <title>The Genome Sequence of Ochroconis gallopava CBS43764.</title>
        <authorList>
            <consortium name="The Broad Institute Genomics Platform"/>
            <person name="Cuomo C."/>
            <person name="de Hoog S."/>
            <person name="Gorbushina A."/>
            <person name="Stielow B."/>
            <person name="Teixiera M."/>
            <person name="Abouelleil A."/>
            <person name="Chapman S.B."/>
            <person name="Priest M."/>
            <person name="Young S.K."/>
            <person name="Wortman J."/>
            <person name="Nusbaum C."/>
            <person name="Birren B."/>
        </authorList>
    </citation>
    <scope>NUCLEOTIDE SEQUENCE [LARGE SCALE GENOMIC DNA]</scope>
    <source>
        <strain evidence="3 4">CBS 43764</strain>
    </source>
</reference>
<keyword evidence="2" id="KW-1133">Transmembrane helix</keyword>
<dbReference type="GO" id="GO:0000329">
    <property type="term" value="C:fungal-type vacuole membrane"/>
    <property type="evidence" value="ECO:0007669"/>
    <property type="project" value="InterPro"/>
</dbReference>
<feature type="transmembrane region" description="Helical" evidence="2">
    <location>
        <begin position="120"/>
        <end position="139"/>
    </location>
</feature>
<dbReference type="OrthoDB" id="10039566at2759"/>
<dbReference type="PANTHER" id="PTHR35895">
    <property type="entry name" value="CHROMOSOME 16, WHOLE GENOME SHOTGUN SEQUENCE"/>
    <property type="match status" value="1"/>
</dbReference>
<sequence length="644" mass="69374">MWVALIKLTCFLGRMGAFAFAVISLALISLTLAERNWMDGISIYIVVMGVVSIPASLVPPYPNFLYDGFFAVAWAVCAIFSFVIMFLKSTCYGVANVTPGENYVSCPKYRALVAMCFLEFGAWAGCAGLGLLLFLIAIFKNARIRSNHNLLQPTIYREQKAEAGERTDSMAIPPIPTNAPAPVHVDEKKAPVDDEISPYRDEKAQYSDENRQYGVEKRTYADEKRPSPTAYAPPDGGKSARASAVAATTTYVEEAEEEKWEPDPPEYMKVKGLFADFILEHWLALGLLGIITVAIIIPILIIYAVPAFAVYVANNIAVPDNVYGAITSFKEDYATFDIHSSIRAPAGISATLYPADVMLFNPDTLPNPLPIAQVHTSTIKIHGGQTFTAYNQNITIGNLTEWGRLWRRFVFLPELGIGARGKLKVKVGPIKTTVDVTIVKNFQGLLNATVLKLDSLILQPPDQDGANIVVTIPVVNPSPLTVNSTAKASANALIGDTVLGSVFVDGFQLVKGKGLVTAKAKLNLDNIVGVLRNITQILGTELPALGRGWLIATAQATSISDDGNTWPYWTAAAEAVKISAAVRVLPLVGGLVGDVLGGVLNGNGGALLTLEPQQKINVNVTPINNVLKNLTIVDAETLAAQGYQ</sequence>
<dbReference type="VEuPathDB" id="FungiDB:PV09_08891"/>
<feature type="region of interest" description="Disordered" evidence="1">
    <location>
        <begin position="162"/>
        <end position="242"/>
    </location>
</feature>
<proteinExistence type="predicted"/>
<gene>
    <name evidence="3" type="ORF">PV09_08891</name>
</gene>
<evidence type="ECO:0000256" key="2">
    <source>
        <dbReference type="SAM" id="Phobius"/>
    </source>
</evidence>
<dbReference type="Pfam" id="PF12505">
    <property type="entry name" value="DUF3712"/>
    <property type="match status" value="1"/>
</dbReference>
<keyword evidence="2" id="KW-0472">Membrane</keyword>